<sequence>MNDYDQYGNSGAPTGGEVSSEQRQEATKDAPGAKAAHQQFEQEEVVAPTEESLVAYVAAGEHANSKFLVKAGVVIKAPMTANTPLGMTPLSSREGDVWAKFVNGVMVTDDPLVIKWCSERPAICRRSDDPLTKSWATIKDLQTKKANRELLIDPSAMDADEDFPAGTFDHSRGQGAKEDSPGGKAVAAAELSRLSAEQERAKSSSVA</sequence>
<feature type="region of interest" description="Disordered" evidence="1">
    <location>
        <begin position="1"/>
        <end position="44"/>
    </location>
</feature>
<name>A0A0F9TS54_9ZZZZ</name>
<accession>A0A0F9TS54</accession>
<organism evidence="2">
    <name type="scientific">marine sediment metagenome</name>
    <dbReference type="NCBI Taxonomy" id="412755"/>
    <lineage>
        <taxon>unclassified sequences</taxon>
        <taxon>metagenomes</taxon>
        <taxon>ecological metagenomes</taxon>
    </lineage>
</organism>
<feature type="compositionally biased region" description="Basic and acidic residues" evidence="1">
    <location>
        <begin position="169"/>
        <end position="181"/>
    </location>
</feature>
<dbReference type="EMBL" id="LAZR01000179">
    <property type="protein sequence ID" value="KKN83855.1"/>
    <property type="molecule type" value="Genomic_DNA"/>
</dbReference>
<comment type="caution">
    <text evidence="2">The sequence shown here is derived from an EMBL/GenBank/DDBJ whole genome shotgun (WGS) entry which is preliminary data.</text>
</comment>
<evidence type="ECO:0000256" key="1">
    <source>
        <dbReference type="SAM" id="MobiDB-lite"/>
    </source>
</evidence>
<protein>
    <submittedName>
        <fullName evidence="2">Uncharacterized protein</fullName>
    </submittedName>
</protein>
<gene>
    <name evidence="2" type="ORF">LCGC14_0295080</name>
</gene>
<feature type="compositionally biased region" description="Basic and acidic residues" evidence="1">
    <location>
        <begin position="196"/>
        <end position="207"/>
    </location>
</feature>
<feature type="region of interest" description="Disordered" evidence="1">
    <location>
        <begin position="153"/>
        <end position="207"/>
    </location>
</feature>
<feature type="compositionally biased region" description="Polar residues" evidence="1">
    <location>
        <begin position="7"/>
        <end position="19"/>
    </location>
</feature>
<reference evidence="2" key="1">
    <citation type="journal article" date="2015" name="Nature">
        <title>Complex archaea that bridge the gap between prokaryotes and eukaryotes.</title>
        <authorList>
            <person name="Spang A."/>
            <person name="Saw J.H."/>
            <person name="Jorgensen S.L."/>
            <person name="Zaremba-Niedzwiedzka K."/>
            <person name="Martijn J."/>
            <person name="Lind A.E."/>
            <person name="van Eijk R."/>
            <person name="Schleper C."/>
            <person name="Guy L."/>
            <person name="Ettema T.J."/>
        </authorList>
    </citation>
    <scope>NUCLEOTIDE SEQUENCE</scope>
</reference>
<proteinExistence type="predicted"/>
<dbReference type="AlphaFoldDB" id="A0A0F9TS54"/>
<evidence type="ECO:0000313" key="2">
    <source>
        <dbReference type="EMBL" id="KKN83855.1"/>
    </source>
</evidence>